<protein>
    <submittedName>
        <fullName evidence="2">Uncharacterized protein</fullName>
    </submittedName>
</protein>
<keyword evidence="1" id="KW-0175">Coiled coil</keyword>
<gene>
    <name evidence="2" type="ORF">CBR_g635</name>
</gene>
<feature type="coiled-coil region" evidence="1">
    <location>
        <begin position="60"/>
        <end position="87"/>
    </location>
</feature>
<evidence type="ECO:0000313" key="3">
    <source>
        <dbReference type="Proteomes" id="UP000265515"/>
    </source>
</evidence>
<comment type="caution">
    <text evidence="2">The sequence shown here is derived from an EMBL/GenBank/DDBJ whole genome shotgun (WGS) entry which is preliminary data.</text>
</comment>
<name>A0A388KBU6_CHABU</name>
<dbReference type="Gramene" id="GBG67501">
    <property type="protein sequence ID" value="GBG67501"/>
    <property type="gene ID" value="CBR_g635"/>
</dbReference>
<dbReference type="AlphaFoldDB" id="A0A388KBU6"/>
<accession>A0A388KBU6</accession>
<sequence>MLELWSRTSQTLLQRNPNLKPRLEERTSCVDQMVNKVRNRVEHEALNPPRGNWLARRITIAAAAKSLKQAKTELLNAEERLRKLNDARNWNEVIEMLAGGCTAVPVDYNQASASYGQQPATSYGQYPATSYGQYPAVSYGHVFGLAPAAPATQEYPSQQEYYTEVYAPPGSILIFD</sequence>
<keyword evidence="3" id="KW-1185">Reference proteome</keyword>
<proteinExistence type="predicted"/>
<dbReference type="EMBL" id="BFEA01000088">
    <property type="protein sequence ID" value="GBG67501.1"/>
    <property type="molecule type" value="Genomic_DNA"/>
</dbReference>
<evidence type="ECO:0000256" key="1">
    <source>
        <dbReference type="SAM" id="Coils"/>
    </source>
</evidence>
<reference evidence="2 3" key="1">
    <citation type="journal article" date="2018" name="Cell">
        <title>The Chara Genome: Secondary Complexity and Implications for Plant Terrestrialization.</title>
        <authorList>
            <person name="Nishiyama T."/>
            <person name="Sakayama H."/>
            <person name="Vries J.D."/>
            <person name="Buschmann H."/>
            <person name="Saint-Marcoux D."/>
            <person name="Ullrich K.K."/>
            <person name="Haas F.B."/>
            <person name="Vanderstraeten L."/>
            <person name="Becker D."/>
            <person name="Lang D."/>
            <person name="Vosolsobe S."/>
            <person name="Rombauts S."/>
            <person name="Wilhelmsson P.K.I."/>
            <person name="Janitza P."/>
            <person name="Kern R."/>
            <person name="Heyl A."/>
            <person name="Rumpler F."/>
            <person name="Villalobos L.I.A.C."/>
            <person name="Clay J.M."/>
            <person name="Skokan R."/>
            <person name="Toyoda A."/>
            <person name="Suzuki Y."/>
            <person name="Kagoshima H."/>
            <person name="Schijlen E."/>
            <person name="Tajeshwar N."/>
            <person name="Catarino B."/>
            <person name="Hetherington A.J."/>
            <person name="Saltykova A."/>
            <person name="Bonnot C."/>
            <person name="Breuninger H."/>
            <person name="Symeonidi A."/>
            <person name="Radhakrishnan G.V."/>
            <person name="Van Nieuwerburgh F."/>
            <person name="Deforce D."/>
            <person name="Chang C."/>
            <person name="Karol K.G."/>
            <person name="Hedrich R."/>
            <person name="Ulvskov P."/>
            <person name="Glockner G."/>
            <person name="Delwiche C.F."/>
            <person name="Petrasek J."/>
            <person name="Van de Peer Y."/>
            <person name="Friml J."/>
            <person name="Beilby M."/>
            <person name="Dolan L."/>
            <person name="Kohara Y."/>
            <person name="Sugano S."/>
            <person name="Fujiyama A."/>
            <person name="Delaux P.-M."/>
            <person name="Quint M."/>
            <person name="TheiBen G."/>
            <person name="Hagemann M."/>
            <person name="Harholt J."/>
            <person name="Dunand C."/>
            <person name="Zachgo S."/>
            <person name="Langdale J."/>
            <person name="Maumus F."/>
            <person name="Straeten D.V.D."/>
            <person name="Gould S.B."/>
            <person name="Rensing S.A."/>
        </authorList>
    </citation>
    <scope>NUCLEOTIDE SEQUENCE [LARGE SCALE GENOMIC DNA]</scope>
    <source>
        <strain evidence="2 3">S276</strain>
    </source>
</reference>
<dbReference type="Proteomes" id="UP000265515">
    <property type="component" value="Unassembled WGS sequence"/>
</dbReference>
<evidence type="ECO:0000313" key="2">
    <source>
        <dbReference type="EMBL" id="GBG67501.1"/>
    </source>
</evidence>
<organism evidence="2 3">
    <name type="scientific">Chara braunii</name>
    <name type="common">Braun's stonewort</name>
    <dbReference type="NCBI Taxonomy" id="69332"/>
    <lineage>
        <taxon>Eukaryota</taxon>
        <taxon>Viridiplantae</taxon>
        <taxon>Streptophyta</taxon>
        <taxon>Charophyceae</taxon>
        <taxon>Charales</taxon>
        <taxon>Characeae</taxon>
        <taxon>Chara</taxon>
    </lineage>
</organism>